<evidence type="ECO:0000256" key="1">
    <source>
        <dbReference type="SAM" id="MobiDB-lite"/>
    </source>
</evidence>
<feature type="region of interest" description="Disordered" evidence="1">
    <location>
        <begin position="158"/>
        <end position="179"/>
    </location>
</feature>
<feature type="compositionally biased region" description="Low complexity" evidence="1">
    <location>
        <begin position="1"/>
        <end position="22"/>
    </location>
</feature>
<evidence type="ECO:0000313" key="3">
    <source>
        <dbReference type="EMBL" id="GAA3282940.1"/>
    </source>
</evidence>
<organism evidence="3 4">
    <name type="scientific">Nesterenkonia halobia</name>
    <dbReference type="NCBI Taxonomy" id="37922"/>
    <lineage>
        <taxon>Bacteria</taxon>
        <taxon>Bacillati</taxon>
        <taxon>Actinomycetota</taxon>
        <taxon>Actinomycetes</taxon>
        <taxon>Micrococcales</taxon>
        <taxon>Micrococcaceae</taxon>
        <taxon>Nesterenkonia</taxon>
    </lineage>
</organism>
<feature type="compositionally biased region" description="Low complexity" evidence="1">
    <location>
        <begin position="31"/>
        <end position="40"/>
    </location>
</feature>
<dbReference type="InterPro" id="IPR049790">
    <property type="entry name" value="Rv3655c/TadE"/>
</dbReference>
<protein>
    <recommendedName>
        <fullName evidence="5">TadE-like protein</fullName>
    </recommendedName>
</protein>
<proteinExistence type="predicted"/>
<gene>
    <name evidence="3" type="ORF">GCM10020260_10890</name>
</gene>
<dbReference type="EMBL" id="BAAAYG010000003">
    <property type="protein sequence ID" value="GAA3282940.1"/>
    <property type="molecule type" value="Genomic_DNA"/>
</dbReference>
<feature type="region of interest" description="Disordered" evidence="1">
    <location>
        <begin position="1"/>
        <end position="53"/>
    </location>
</feature>
<name>A0ABP6RE90_9MICC</name>
<dbReference type="Proteomes" id="UP001501736">
    <property type="component" value="Unassembled WGS sequence"/>
</dbReference>
<reference evidence="4" key="1">
    <citation type="journal article" date="2019" name="Int. J. Syst. Evol. Microbiol.">
        <title>The Global Catalogue of Microorganisms (GCM) 10K type strain sequencing project: providing services to taxonomists for standard genome sequencing and annotation.</title>
        <authorList>
            <consortium name="The Broad Institute Genomics Platform"/>
            <consortium name="The Broad Institute Genome Sequencing Center for Infectious Disease"/>
            <person name="Wu L."/>
            <person name="Ma J."/>
        </authorList>
    </citation>
    <scope>NUCLEOTIDE SEQUENCE [LARGE SCALE GENOMIC DNA]</scope>
    <source>
        <strain evidence="4">JCM 11483</strain>
    </source>
</reference>
<sequence length="179" mass="18256">MGVATDPGAAPRAGSSASSRAGDPARRALDAPEAPEAPKAPGRRRRPRTAGERGAVTGEFAAALPAAVLVLMLLISLAMHGAAQVSLEDGVRAAARETARGTDEATAIEAARRVADEELEVSISRDGDYARVRAVRPVRILGLVEVALEQTAEAEVPVEHLPSAEVPAGPEAATSGDGS</sequence>
<feature type="transmembrane region" description="Helical" evidence="2">
    <location>
        <begin position="54"/>
        <end position="79"/>
    </location>
</feature>
<dbReference type="RefSeq" id="WP_344718970.1">
    <property type="nucleotide sequence ID" value="NZ_BAAAYG010000003.1"/>
</dbReference>
<keyword evidence="4" id="KW-1185">Reference proteome</keyword>
<evidence type="ECO:0000256" key="2">
    <source>
        <dbReference type="SAM" id="Phobius"/>
    </source>
</evidence>
<keyword evidence="2" id="KW-1133">Transmembrane helix</keyword>
<keyword evidence="2" id="KW-0812">Transmembrane</keyword>
<accession>A0ABP6RE90</accession>
<dbReference type="NCBIfam" id="NF041390">
    <property type="entry name" value="TadE_Rv3655c"/>
    <property type="match status" value="1"/>
</dbReference>
<comment type="caution">
    <text evidence="3">The sequence shown here is derived from an EMBL/GenBank/DDBJ whole genome shotgun (WGS) entry which is preliminary data.</text>
</comment>
<evidence type="ECO:0000313" key="4">
    <source>
        <dbReference type="Proteomes" id="UP001501736"/>
    </source>
</evidence>
<keyword evidence="2" id="KW-0472">Membrane</keyword>
<evidence type="ECO:0008006" key="5">
    <source>
        <dbReference type="Google" id="ProtNLM"/>
    </source>
</evidence>